<name>A0A2I1DAM3_ASPC2</name>
<dbReference type="InterPro" id="IPR009000">
    <property type="entry name" value="Transl_B-barrel_sf"/>
</dbReference>
<evidence type="ECO:0000256" key="4">
    <source>
        <dbReference type="ARBA" id="ARBA00022946"/>
    </source>
</evidence>
<dbReference type="CDD" id="cd04167">
    <property type="entry name" value="Snu114p"/>
    <property type="match status" value="1"/>
</dbReference>
<dbReference type="SUPFAM" id="SSF54211">
    <property type="entry name" value="Ribosomal protein S5 domain 2-like"/>
    <property type="match status" value="1"/>
</dbReference>
<dbReference type="Gene3D" id="2.40.30.10">
    <property type="entry name" value="Translation factors"/>
    <property type="match status" value="1"/>
</dbReference>
<dbReference type="PRINTS" id="PR00315">
    <property type="entry name" value="ELONGATNFCT"/>
</dbReference>
<organism evidence="9 10">
    <name type="scientific">Aspergillus campestris (strain IBT 28561)</name>
    <dbReference type="NCBI Taxonomy" id="1392248"/>
    <lineage>
        <taxon>Eukaryota</taxon>
        <taxon>Fungi</taxon>
        <taxon>Dikarya</taxon>
        <taxon>Ascomycota</taxon>
        <taxon>Pezizomycotina</taxon>
        <taxon>Eurotiomycetes</taxon>
        <taxon>Eurotiomycetidae</taxon>
        <taxon>Eurotiales</taxon>
        <taxon>Aspergillaceae</taxon>
        <taxon>Aspergillus</taxon>
        <taxon>Aspergillus subgen. Circumdati</taxon>
    </lineage>
</organism>
<dbReference type="GO" id="GO:0030623">
    <property type="term" value="F:U5 snRNA binding"/>
    <property type="evidence" value="ECO:0007669"/>
    <property type="project" value="TreeGrafter"/>
</dbReference>
<dbReference type="InterPro" id="IPR005517">
    <property type="entry name" value="Transl_elong_EFG/EF2_IV"/>
</dbReference>
<keyword evidence="2" id="KW-0507">mRNA processing</keyword>
<dbReference type="AlphaFoldDB" id="A0A2I1DAM3"/>
<dbReference type="Gene3D" id="3.90.1430.10">
    <property type="entry name" value="Yeast translation eEF2 (G' domain)"/>
    <property type="match status" value="1"/>
</dbReference>
<gene>
    <name evidence="9" type="ORF">P168DRAFT_84174</name>
</gene>
<dbReference type="InterPro" id="IPR020568">
    <property type="entry name" value="Ribosomal_Su5_D2-typ_SF"/>
</dbReference>
<dbReference type="InterPro" id="IPR014721">
    <property type="entry name" value="Ribsml_uS5_D2-typ_fold_subgr"/>
</dbReference>
<dbReference type="FunFam" id="3.90.1430.10:FF:000001">
    <property type="entry name" value="116 kDa U5 small nuclear ribonucleoprotein component"/>
    <property type="match status" value="1"/>
</dbReference>
<dbReference type="CDD" id="cd04090">
    <property type="entry name" value="EF2_II_snRNP"/>
    <property type="match status" value="1"/>
</dbReference>
<keyword evidence="4" id="KW-0809">Transit peptide</keyword>
<dbReference type="CDD" id="cd01683">
    <property type="entry name" value="EF2_IV_snRNP"/>
    <property type="match status" value="1"/>
</dbReference>
<dbReference type="InterPro" id="IPR000640">
    <property type="entry name" value="EFG_V-like"/>
</dbReference>
<dbReference type="GO" id="GO:0005829">
    <property type="term" value="C:cytosol"/>
    <property type="evidence" value="ECO:0007669"/>
    <property type="project" value="TreeGrafter"/>
</dbReference>
<protein>
    <submittedName>
        <fullName evidence="9">U5 snRNP component</fullName>
    </submittedName>
</protein>
<dbReference type="PANTHER" id="PTHR42908:SF6">
    <property type="entry name" value="116 KDA U5 SMALL NUCLEAR RIBONUCLEOPROTEIN COMPONENT"/>
    <property type="match status" value="1"/>
</dbReference>
<dbReference type="GO" id="GO:0005525">
    <property type="term" value="F:GTP binding"/>
    <property type="evidence" value="ECO:0007669"/>
    <property type="project" value="UniProtKB-KW"/>
</dbReference>
<sequence length="985" mass="109345">MDDLYDEFGNYIGEAVDTDEESQNEEVKAQGFDFDEAFGEDEDQGVNDQQLMEVDEGPSNAVILHEDKQYYPSAQQVYGADVETIVQEEDTQSLSEPIIAPVQQKKFAIEEAELPAVHFSREFMTDLLSFPDQIRNIALVGHLHHGKTAFMDMLVTQTHDLSERLNKRAGRRKEEQLRYTDVHFLEKERGLSIKSAPMSLVLQGTKGKSHLVNIIDTPGHVDFVDEVAASCRLADGVVLVVDVVEGVQANTEQIIKHAVLEDLPLTMVVNKMDRLILELKIPPNDAYFKLKHVIEEVNTVIENVLPGQGEKRRLSPEKGNVAFACASMGWCFSLQSFAKMYADSYPGIAASDFALRLWGDIFFNPQSRKFTRKGVEENAQRSFVKFVLEPIYKIYSHTISESPDDLKETLANIGINLKPSQLKSDAKVLLNLVCEQFFGPANGFVDMIVGHIPSPVEGSQKMLERYYTGPLDTEVAAAMKACDSDGPLIVHITKLFSTVDASGFNAFGRIMSGTARPGQQVRVLGEGYTPEDEEDMVTATIADTWIAETCYNIPTNGVPAGNMVLLGGVDNSIVKTATLVPLKLKNDEDAHIFKPIRQMTESVFKVAVEPVNPSELPKMLDGLRKINKSYPLISTKVEESGEHVILGTGELYMDCVMHDLRKLYSEMEIKVSDPVTRFCETVVETSAIMCYSITPNKKNKVTMIAEPLDDGIAEDIESGRVSIKDPIRKVAKFFEEKYDWDKLAARSVWAFGPDEMGPNILQDDTLPSQVDKKLLGTVRDSITQGFSWGTREGPLCEEPIRNTKFRLTDVSLADQAIYRGGGQIIPTTRRAVYSSFLMASPRLMEPIYSCAMTGPADAVASVYTVLSRRRGHVLSDGPIAGTPLYSVRGLIPVIDSFGFETDLRIHTQGQAAVSLAFDKWSVVPGDPLDREVKTKPLEMAPAVATARDFVLKTRRRKGLAEDVTVSKFLEPELWKGLRESGVLDS</sequence>
<feature type="domain" description="Tr-type G" evidence="8">
    <location>
        <begin position="132"/>
        <end position="420"/>
    </location>
</feature>
<evidence type="ECO:0000256" key="6">
    <source>
        <dbReference type="ARBA" id="ARBA00023187"/>
    </source>
</evidence>
<dbReference type="CDD" id="cd04098">
    <property type="entry name" value="eEF2_C_snRNP"/>
    <property type="match status" value="1"/>
</dbReference>
<dbReference type="GO" id="GO:0071007">
    <property type="term" value="C:U2-type catalytic step 2 spliceosome"/>
    <property type="evidence" value="ECO:0007669"/>
    <property type="project" value="TreeGrafter"/>
</dbReference>
<dbReference type="Gene3D" id="3.30.70.240">
    <property type="match status" value="1"/>
</dbReference>
<dbReference type="GO" id="GO:0003924">
    <property type="term" value="F:GTPase activity"/>
    <property type="evidence" value="ECO:0007669"/>
    <property type="project" value="InterPro"/>
</dbReference>
<dbReference type="FunFam" id="3.40.50.300:FF:001452">
    <property type="entry name" value="U5 small nuclear ribonucleoprotein component"/>
    <property type="match status" value="1"/>
</dbReference>
<dbReference type="InterPro" id="IPR035655">
    <property type="entry name" value="U5-116kDa_C"/>
</dbReference>
<dbReference type="Pfam" id="PF00009">
    <property type="entry name" value="GTP_EFTU"/>
    <property type="match status" value="1"/>
</dbReference>
<dbReference type="SUPFAM" id="SSF54980">
    <property type="entry name" value="EF-G C-terminal domain-like"/>
    <property type="match status" value="2"/>
</dbReference>
<dbReference type="InterPro" id="IPR035647">
    <property type="entry name" value="EFG_III/V"/>
</dbReference>
<dbReference type="NCBIfam" id="TIGR00231">
    <property type="entry name" value="small_GTP"/>
    <property type="match status" value="1"/>
</dbReference>
<dbReference type="GO" id="GO:0000398">
    <property type="term" value="P:mRNA splicing, via spliceosome"/>
    <property type="evidence" value="ECO:0007669"/>
    <property type="project" value="TreeGrafter"/>
</dbReference>
<dbReference type="Pfam" id="PF16004">
    <property type="entry name" value="EFTUD2"/>
    <property type="match status" value="1"/>
</dbReference>
<dbReference type="Gene3D" id="3.30.70.870">
    <property type="entry name" value="Elongation Factor G (Translational Gtpase), domain 3"/>
    <property type="match status" value="1"/>
</dbReference>
<evidence type="ECO:0000256" key="7">
    <source>
        <dbReference type="ARBA" id="ARBA00023242"/>
    </source>
</evidence>
<evidence type="ECO:0000313" key="10">
    <source>
        <dbReference type="Proteomes" id="UP000234254"/>
    </source>
</evidence>
<comment type="subcellular location">
    <subcellularLocation>
        <location evidence="1">Nucleus</location>
    </subcellularLocation>
</comment>
<dbReference type="OrthoDB" id="364892at2759"/>
<dbReference type="InterPro" id="IPR000795">
    <property type="entry name" value="T_Tr_GTP-bd_dom"/>
</dbReference>
<dbReference type="VEuPathDB" id="FungiDB:P168DRAFT_84174"/>
<evidence type="ECO:0000256" key="3">
    <source>
        <dbReference type="ARBA" id="ARBA00022741"/>
    </source>
</evidence>
<dbReference type="Gene3D" id="3.30.230.10">
    <property type="match status" value="1"/>
</dbReference>
<dbReference type="FunFam" id="3.30.70.870:FF:000002">
    <property type="entry name" value="Translation elongation factor 2"/>
    <property type="match status" value="1"/>
</dbReference>
<dbReference type="PROSITE" id="PS51722">
    <property type="entry name" value="G_TR_2"/>
    <property type="match status" value="1"/>
</dbReference>
<evidence type="ECO:0000256" key="2">
    <source>
        <dbReference type="ARBA" id="ARBA00022664"/>
    </source>
</evidence>
<proteinExistence type="predicted"/>
<dbReference type="SMART" id="SM00838">
    <property type="entry name" value="EFG_C"/>
    <property type="match status" value="1"/>
</dbReference>
<dbReference type="GO" id="GO:0046540">
    <property type="term" value="C:U4/U6 x U5 tri-snRNP complex"/>
    <property type="evidence" value="ECO:0007669"/>
    <property type="project" value="TreeGrafter"/>
</dbReference>
<dbReference type="FunFam" id="2.40.30.10:FF:000029">
    <property type="entry name" value="116 kDa U5 small nuclear ribonucleoprotein component"/>
    <property type="match status" value="1"/>
</dbReference>
<dbReference type="InterPro" id="IPR031950">
    <property type="entry name" value="EFTUD2_N"/>
</dbReference>
<comment type="caution">
    <text evidence="9">The sequence shown here is derived from an EMBL/GenBank/DDBJ whole genome shotgun (WGS) entry which is preliminary data.</text>
</comment>
<keyword evidence="7" id="KW-0539">Nucleus</keyword>
<dbReference type="InterPro" id="IPR005225">
    <property type="entry name" value="Small_GTP-bd"/>
</dbReference>
<reference evidence="9" key="1">
    <citation type="submission" date="2016-12" db="EMBL/GenBank/DDBJ databases">
        <title>The genomes of Aspergillus section Nigri reveals drivers in fungal speciation.</title>
        <authorList>
            <consortium name="DOE Joint Genome Institute"/>
            <person name="Vesth T.C."/>
            <person name="Nybo J."/>
            <person name="Theobald S."/>
            <person name="Brandl J."/>
            <person name="Frisvad J.C."/>
            <person name="Nielsen K.F."/>
            <person name="Lyhne E.K."/>
            <person name="Kogle M.E."/>
            <person name="Kuo A."/>
            <person name="Riley R."/>
            <person name="Clum A."/>
            <person name="Nolan M."/>
            <person name="Lipzen A."/>
            <person name="Salamov A."/>
            <person name="Henrissat B."/>
            <person name="Wiebenga A."/>
            <person name="De vries R.P."/>
            <person name="Grigoriev I.V."/>
            <person name="Mortensen U.H."/>
            <person name="Andersen M.R."/>
            <person name="Baker S.E."/>
        </authorList>
    </citation>
    <scope>NUCLEOTIDE SEQUENCE</scope>
    <source>
        <strain evidence="9">IBT 28561</strain>
    </source>
</reference>
<accession>A0A2I1DAM3</accession>
<dbReference type="FunFam" id="3.30.230.10:FF:000009">
    <property type="entry name" value="116 kDa U5 small nuclear ribonucleoprotein component"/>
    <property type="match status" value="1"/>
</dbReference>
<dbReference type="SUPFAM" id="SSF52540">
    <property type="entry name" value="P-loop containing nucleoside triphosphate hydrolases"/>
    <property type="match status" value="1"/>
</dbReference>
<keyword evidence="3" id="KW-0547">Nucleotide-binding</keyword>
<evidence type="ECO:0000259" key="8">
    <source>
        <dbReference type="PROSITE" id="PS51722"/>
    </source>
</evidence>
<evidence type="ECO:0000256" key="1">
    <source>
        <dbReference type="ARBA" id="ARBA00004123"/>
    </source>
</evidence>
<dbReference type="InterPro" id="IPR044121">
    <property type="entry name" value="Snu114_GTP-bd"/>
</dbReference>
<dbReference type="EMBL" id="MSFM01000002">
    <property type="protein sequence ID" value="PKY06919.1"/>
    <property type="molecule type" value="Genomic_DNA"/>
</dbReference>
<evidence type="ECO:0000256" key="5">
    <source>
        <dbReference type="ARBA" id="ARBA00023134"/>
    </source>
</evidence>
<dbReference type="CDD" id="cd16264">
    <property type="entry name" value="snRNP_III"/>
    <property type="match status" value="1"/>
</dbReference>
<dbReference type="SMART" id="SM00889">
    <property type="entry name" value="EFG_IV"/>
    <property type="match status" value="1"/>
</dbReference>
<dbReference type="SUPFAM" id="SSF50447">
    <property type="entry name" value="Translation proteins"/>
    <property type="match status" value="1"/>
</dbReference>
<dbReference type="Pfam" id="PF03764">
    <property type="entry name" value="EFG_IV"/>
    <property type="match status" value="1"/>
</dbReference>
<dbReference type="Proteomes" id="UP000234254">
    <property type="component" value="Unassembled WGS sequence"/>
</dbReference>
<dbReference type="RefSeq" id="XP_024695513.1">
    <property type="nucleotide sequence ID" value="XM_024842170.1"/>
</dbReference>
<dbReference type="FunFam" id="3.30.70.240:FF:000004">
    <property type="entry name" value="116 kDa U5 small nuclear ribonucleoprotein"/>
    <property type="match status" value="1"/>
</dbReference>
<keyword evidence="10" id="KW-1185">Reference proteome</keyword>
<dbReference type="Gene3D" id="3.40.50.300">
    <property type="entry name" value="P-loop containing nucleotide triphosphate hydrolases"/>
    <property type="match status" value="1"/>
</dbReference>
<dbReference type="InterPro" id="IPR027417">
    <property type="entry name" value="P-loop_NTPase"/>
</dbReference>
<keyword evidence="5" id="KW-0342">GTP-binding</keyword>
<keyword evidence="6" id="KW-0508">mRNA splicing</keyword>
<evidence type="ECO:0000313" key="9">
    <source>
        <dbReference type="EMBL" id="PKY06919.1"/>
    </source>
</evidence>
<dbReference type="PANTHER" id="PTHR42908">
    <property type="entry name" value="TRANSLATION ELONGATION FACTOR-RELATED"/>
    <property type="match status" value="1"/>
</dbReference>
<dbReference type="GeneID" id="36549699"/>
<dbReference type="Pfam" id="PF00679">
    <property type="entry name" value="EFG_C"/>
    <property type="match status" value="1"/>
</dbReference>